<dbReference type="AlphaFoldDB" id="A0A433CXY7"/>
<dbReference type="Proteomes" id="UP000268093">
    <property type="component" value="Unassembled WGS sequence"/>
</dbReference>
<protein>
    <submittedName>
        <fullName evidence="1">AAA-ATPase-like domain-containing protein</fullName>
    </submittedName>
</protein>
<dbReference type="PANTHER" id="PTHR34825:SF2">
    <property type="entry name" value="AAA-ATPASE-LIKE DOMAIN-CONTAINING PROTEIN"/>
    <property type="match status" value="1"/>
</dbReference>
<gene>
    <name evidence="1" type="ORF">BC936DRAFT_137156</name>
</gene>
<dbReference type="EMBL" id="RBNI01010989">
    <property type="protein sequence ID" value="RUP43447.1"/>
    <property type="molecule type" value="Genomic_DNA"/>
</dbReference>
<proteinExistence type="predicted"/>
<dbReference type="OrthoDB" id="5380555at2759"/>
<name>A0A433CXY7_9FUNG</name>
<organism evidence="1 2">
    <name type="scientific">Jimgerdemannia flammicorona</name>
    <dbReference type="NCBI Taxonomy" id="994334"/>
    <lineage>
        <taxon>Eukaryota</taxon>
        <taxon>Fungi</taxon>
        <taxon>Fungi incertae sedis</taxon>
        <taxon>Mucoromycota</taxon>
        <taxon>Mucoromycotina</taxon>
        <taxon>Endogonomycetes</taxon>
        <taxon>Endogonales</taxon>
        <taxon>Endogonaceae</taxon>
        <taxon>Jimgerdemannia</taxon>
    </lineage>
</organism>
<evidence type="ECO:0000313" key="2">
    <source>
        <dbReference type="Proteomes" id="UP000268093"/>
    </source>
</evidence>
<accession>A0A433CXY7</accession>
<dbReference type="PANTHER" id="PTHR34825">
    <property type="entry name" value="CONSERVED PROTEIN, WITH A WEAK D-GALACTARATE DEHYDRATASE/ALTRONATE HYDROLASE DOMAIN"/>
    <property type="match status" value="1"/>
</dbReference>
<comment type="caution">
    <text evidence="1">The sequence shown here is derived from an EMBL/GenBank/DDBJ whole genome shotgun (WGS) entry which is preliminary data.</text>
</comment>
<reference evidence="1 2" key="1">
    <citation type="journal article" date="2018" name="New Phytol.">
        <title>Phylogenomics of Endogonaceae and evolution of mycorrhizas within Mucoromycota.</title>
        <authorList>
            <person name="Chang Y."/>
            <person name="Desiro A."/>
            <person name="Na H."/>
            <person name="Sandor L."/>
            <person name="Lipzen A."/>
            <person name="Clum A."/>
            <person name="Barry K."/>
            <person name="Grigoriev I.V."/>
            <person name="Martin F.M."/>
            <person name="Stajich J.E."/>
            <person name="Smith M.E."/>
            <person name="Bonito G."/>
            <person name="Spatafora J.W."/>
        </authorList>
    </citation>
    <scope>NUCLEOTIDE SEQUENCE [LARGE SCALE GENOMIC DNA]</scope>
    <source>
        <strain evidence="1 2">GMNB39</strain>
    </source>
</reference>
<sequence>MGSQKIEKCFITGVTPLSMADNTSGFNISRNVSDDPTLSGLCGLSREDVLAALKLRDVCGLNDEEVKKRFDEMELYFNGYRFTPVAETPRVYNTNTGLEYLQVSSQ</sequence>
<evidence type="ECO:0000313" key="1">
    <source>
        <dbReference type="EMBL" id="RUP43447.1"/>
    </source>
</evidence>
<keyword evidence="2" id="KW-1185">Reference proteome</keyword>